<sequence>MRILWLFIYSIICGVLLTFYTNIQDMTKFIFSLGALYAGIRFFRRFEQIGFRVWFIVLSVILYFIFSLGFALYTHMRSITP</sequence>
<feature type="transmembrane region" description="Helical" evidence="1">
    <location>
        <begin position="51"/>
        <end position="73"/>
    </location>
</feature>
<dbReference type="RefSeq" id="WP_188173114.1">
    <property type="nucleotide sequence ID" value="NZ_JACVVD010000001.1"/>
</dbReference>
<feature type="transmembrane region" description="Helical" evidence="1">
    <location>
        <begin position="6"/>
        <end position="23"/>
    </location>
</feature>
<reference evidence="2" key="1">
    <citation type="submission" date="2020-09" db="EMBL/GenBank/DDBJ databases">
        <title>Draft Genome Sequence of Paenibacillus sp. WST5.</title>
        <authorList>
            <person name="Bao Z."/>
        </authorList>
    </citation>
    <scope>NUCLEOTIDE SEQUENCE</scope>
    <source>
        <strain evidence="2">WST5</strain>
    </source>
</reference>
<evidence type="ECO:0000313" key="3">
    <source>
        <dbReference type="Proteomes" id="UP000650466"/>
    </source>
</evidence>
<accession>A0A926KKA5</accession>
<dbReference type="EMBL" id="JACVVD010000001">
    <property type="protein sequence ID" value="MBD0379352.1"/>
    <property type="molecule type" value="Genomic_DNA"/>
</dbReference>
<keyword evidence="1" id="KW-1133">Transmembrane helix</keyword>
<gene>
    <name evidence="2" type="ORF">ICC18_04325</name>
</gene>
<keyword evidence="1" id="KW-0812">Transmembrane</keyword>
<evidence type="ECO:0000313" key="2">
    <source>
        <dbReference type="EMBL" id="MBD0379352.1"/>
    </source>
</evidence>
<name>A0A926KKA5_9BACL</name>
<evidence type="ECO:0000256" key="1">
    <source>
        <dbReference type="SAM" id="Phobius"/>
    </source>
</evidence>
<keyword evidence="1" id="KW-0472">Membrane</keyword>
<organism evidence="2 3">
    <name type="scientific">Paenibacillus sedimenti</name>
    <dbReference type="NCBI Taxonomy" id="2770274"/>
    <lineage>
        <taxon>Bacteria</taxon>
        <taxon>Bacillati</taxon>
        <taxon>Bacillota</taxon>
        <taxon>Bacilli</taxon>
        <taxon>Bacillales</taxon>
        <taxon>Paenibacillaceae</taxon>
        <taxon>Paenibacillus</taxon>
    </lineage>
</organism>
<dbReference type="Proteomes" id="UP000650466">
    <property type="component" value="Unassembled WGS sequence"/>
</dbReference>
<keyword evidence="3" id="KW-1185">Reference proteome</keyword>
<dbReference type="AlphaFoldDB" id="A0A926KKA5"/>
<comment type="caution">
    <text evidence="2">The sequence shown here is derived from an EMBL/GenBank/DDBJ whole genome shotgun (WGS) entry which is preliminary data.</text>
</comment>
<proteinExistence type="predicted"/>
<protein>
    <submittedName>
        <fullName evidence="2">Uncharacterized protein</fullName>
    </submittedName>
</protein>